<dbReference type="SUPFAM" id="SSF141571">
    <property type="entry name" value="Pentapeptide repeat-like"/>
    <property type="match status" value="1"/>
</dbReference>
<accession>A0A7W5TTG9</accession>
<organism evidence="1 2">
    <name type="scientific">Garicola koreensis</name>
    <dbReference type="NCBI Taxonomy" id="1262554"/>
    <lineage>
        <taxon>Bacteria</taxon>
        <taxon>Bacillati</taxon>
        <taxon>Actinomycetota</taxon>
        <taxon>Actinomycetes</taxon>
        <taxon>Micrococcales</taxon>
        <taxon>Micrococcaceae</taxon>
        <taxon>Garicola</taxon>
    </lineage>
</organism>
<comment type="caution">
    <text evidence="1">The sequence shown here is derived from an EMBL/GenBank/DDBJ whole genome shotgun (WGS) entry which is preliminary data.</text>
</comment>
<name>A0A7W5TTG9_9MICC</name>
<dbReference type="AlphaFoldDB" id="A0A7W5TTG9"/>
<dbReference type="PANTHER" id="PTHR14136:SF17">
    <property type="entry name" value="BTB_POZ DOMAIN-CONTAINING PROTEIN KCTD9"/>
    <property type="match status" value="1"/>
</dbReference>
<dbReference type="EMBL" id="JACIBT010000001">
    <property type="protein sequence ID" value="MBB3666549.1"/>
    <property type="molecule type" value="Genomic_DNA"/>
</dbReference>
<dbReference type="InterPro" id="IPR051082">
    <property type="entry name" value="Pentapeptide-BTB/POZ_domain"/>
</dbReference>
<proteinExistence type="predicted"/>
<evidence type="ECO:0000313" key="2">
    <source>
        <dbReference type="Proteomes" id="UP000547528"/>
    </source>
</evidence>
<dbReference type="PANTHER" id="PTHR14136">
    <property type="entry name" value="BTB_POZ DOMAIN-CONTAINING PROTEIN KCTD9"/>
    <property type="match status" value="1"/>
</dbReference>
<dbReference type="Gene3D" id="2.160.20.80">
    <property type="entry name" value="E3 ubiquitin-protein ligase SopA"/>
    <property type="match status" value="1"/>
</dbReference>
<sequence length="223" mass="23836">MASPQPLKLPRIDLHQPADLEPGTLADLLGTPEGRRFQGITVQNEDLTGTSIIDSVLENIGLVDSDLSAVSVLTSWLRGLNAPHLQAPRSAWRQVMVEGSRIGAAELYEAVFDTVMLRGCKLDLVNLRGARLTDVVLDSCTIGELDLTAASVRRLQLRSCDVDVLILSQASLAHADLRGCRLRQLVGLDSLRGAVISPEQLTDLAPSFAEQLGLSVLAPDGGA</sequence>
<reference evidence="1 2" key="1">
    <citation type="submission" date="2020-08" db="EMBL/GenBank/DDBJ databases">
        <title>Sequencing the genomes of 1000 actinobacteria strains.</title>
        <authorList>
            <person name="Klenk H.-P."/>
        </authorList>
    </citation>
    <scope>NUCLEOTIDE SEQUENCE [LARGE SCALE GENOMIC DNA]</scope>
    <source>
        <strain evidence="1 2">DSM 28238</strain>
    </source>
</reference>
<dbReference type="RefSeq" id="WP_183356987.1">
    <property type="nucleotide sequence ID" value="NZ_BAABKR010000004.1"/>
</dbReference>
<protein>
    <submittedName>
        <fullName evidence="1">Uncharacterized protein YjbI with pentapeptide repeats</fullName>
    </submittedName>
</protein>
<dbReference type="Proteomes" id="UP000547528">
    <property type="component" value="Unassembled WGS sequence"/>
</dbReference>
<gene>
    <name evidence="1" type="ORF">FHX47_000142</name>
</gene>
<evidence type="ECO:0000313" key="1">
    <source>
        <dbReference type="EMBL" id="MBB3666549.1"/>
    </source>
</evidence>
<keyword evidence="2" id="KW-1185">Reference proteome</keyword>